<dbReference type="PROSITE" id="PS50943">
    <property type="entry name" value="HTH_CROC1"/>
    <property type="match status" value="1"/>
</dbReference>
<name>A0A502IIH6_BRELA</name>
<dbReference type="SMART" id="SM00530">
    <property type="entry name" value="HTH_XRE"/>
    <property type="match status" value="1"/>
</dbReference>
<evidence type="ECO:0000313" key="3">
    <source>
        <dbReference type="Proteomes" id="UP000319432"/>
    </source>
</evidence>
<sequence>MTILLGKREKLKGKRLEKGFTREEFANVIGISKEHVKSLEYGRVNPSFKVMMKICDTLEGKPEELF</sequence>
<dbReference type="Gene3D" id="1.10.260.40">
    <property type="entry name" value="lambda repressor-like DNA-binding domains"/>
    <property type="match status" value="1"/>
</dbReference>
<dbReference type="OrthoDB" id="2654280at2"/>
<dbReference type="Proteomes" id="UP000319432">
    <property type="component" value="Chromosome"/>
</dbReference>
<dbReference type="InterPro" id="IPR010982">
    <property type="entry name" value="Lambda_DNA-bd_dom_sf"/>
</dbReference>
<dbReference type="EMBL" id="CP033464">
    <property type="protein sequence ID" value="QDX91423.1"/>
    <property type="molecule type" value="Genomic_DNA"/>
</dbReference>
<protein>
    <submittedName>
        <fullName evidence="2">XRE family transcriptional regulator</fullName>
    </submittedName>
</protein>
<dbReference type="AlphaFoldDB" id="A0A502IIH6"/>
<organism evidence="2 3">
    <name type="scientific">Brevibacillus laterosporus</name>
    <name type="common">Bacillus laterosporus</name>
    <dbReference type="NCBI Taxonomy" id="1465"/>
    <lineage>
        <taxon>Bacteria</taxon>
        <taxon>Bacillati</taxon>
        <taxon>Bacillota</taxon>
        <taxon>Bacilli</taxon>
        <taxon>Bacillales</taxon>
        <taxon>Paenibacillaceae</taxon>
        <taxon>Brevibacillus</taxon>
    </lineage>
</organism>
<dbReference type="PANTHER" id="PTHR46558:SF4">
    <property type="entry name" value="DNA-BIDING PHAGE PROTEIN"/>
    <property type="match status" value="1"/>
</dbReference>
<dbReference type="CDD" id="cd00093">
    <property type="entry name" value="HTH_XRE"/>
    <property type="match status" value="1"/>
</dbReference>
<accession>A0A502IIH6</accession>
<evidence type="ECO:0000313" key="2">
    <source>
        <dbReference type="EMBL" id="QDX91423.1"/>
    </source>
</evidence>
<dbReference type="InterPro" id="IPR001387">
    <property type="entry name" value="Cro/C1-type_HTH"/>
</dbReference>
<dbReference type="GO" id="GO:0003677">
    <property type="term" value="F:DNA binding"/>
    <property type="evidence" value="ECO:0007669"/>
    <property type="project" value="UniProtKB-KW"/>
</dbReference>
<dbReference type="SUPFAM" id="SSF47413">
    <property type="entry name" value="lambda repressor-like DNA-binding domains"/>
    <property type="match status" value="1"/>
</dbReference>
<proteinExistence type="predicted"/>
<keyword evidence="3" id="KW-1185">Reference proteome</keyword>
<reference evidence="2 3" key="1">
    <citation type="submission" date="2018-11" db="EMBL/GenBank/DDBJ databases">
        <title>Phylogenetic determinants of toxin gene distribution in genomes of Brevibacillus laterosporus.</title>
        <authorList>
            <person name="Glare T.R."/>
            <person name="Durrant A."/>
            <person name="Berry C."/>
            <person name="Palma L."/>
            <person name="Ormskirk M."/>
            <person name="Cox M.O."/>
        </authorList>
    </citation>
    <scope>NUCLEOTIDE SEQUENCE [LARGE SCALE GENOMIC DNA]</scope>
    <source>
        <strain evidence="2 3">1821L</strain>
    </source>
</reference>
<dbReference type="Pfam" id="PF01381">
    <property type="entry name" value="HTH_3"/>
    <property type="match status" value="1"/>
</dbReference>
<gene>
    <name evidence="2" type="ORF">EEL30_02945</name>
</gene>
<keyword evidence="1" id="KW-0238">DNA-binding</keyword>
<evidence type="ECO:0000256" key="1">
    <source>
        <dbReference type="ARBA" id="ARBA00023125"/>
    </source>
</evidence>
<dbReference type="PANTHER" id="PTHR46558">
    <property type="entry name" value="TRACRIPTIONAL REGULATORY PROTEIN-RELATED-RELATED"/>
    <property type="match status" value="1"/>
</dbReference>